<evidence type="ECO:0000313" key="3">
    <source>
        <dbReference type="Proteomes" id="UP000290174"/>
    </source>
</evidence>
<feature type="transmembrane region" description="Helical" evidence="1">
    <location>
        <begin position="20"/>
        <end position="41"/>
    </location>
</feature>
<gene>
    <name evidence="2" type="ORF">EAS61_02250</name>
</gene>
<comment type="caution">
    <text evidence="2">The sequence shown here is derived from an EMBL/GenBank/DDBJ whole genome shotgun (WGS) entry which is preliminary data.</text>
</comment>
<feature type="transmembrane region" description="Helical" evidence="1">
    <location>
        <begin position="71"/>
        <end position="99"/>
    </location>
</feature>
<keyword evidence="1" id="KW-1133">Transmembrane helix</keyword>
<feature type="transmembrane region" description="Helical" evidence="1">
    <location>
        <begin position="48"/>
        <end position="65"/>
    </location>
</feature>
<keyword evidence="1" id="KW-0812">Transmembrane</keyword>
<sequence>MFLAALWLQYGPSRVQNISGARAGGQILVVLMIASAVAGVLLGRFLRAYALIPATMLILVAAWYLGLEQGFATGLIAFVASAVILQVVYCASLLIYLLIANLSVLDQVQSEASPQMRESRIAV</sequence>
<evidence type="ECO:0000256" key="1">
    <source>
        <dbReference type="SAM" id="Phobius"/>
    </source>
</evidence>
<reference evidence="2 3" key="1">
    <citation type="submission" date="2018-11" db="EMBL/GenBank/DDBJ databases">
        <title>Bradyrhizobium sp. nov., isolated from effective nodules of peanut in China.</title>
        <authorList>
            <person name="Li Y."/>
        </authorList>
    </citation>
    <scope>NUCLEOTIDE SEQUENCE [LARGE SCALE GENOMIC DNA]</scope>
    <source>
        <strain evidence="2 3">CCBAU 51770</strain>
    </source>
</reference>
<keyword evidence="1" id="KW-0472">Membrane</keyword>
<evidence type="ECO:0000313" key="2">
    <source>
        <dbReference type="EMBL" id="RXH03315.1"/>
    </source>
</evidence>
<organism evidence="2 3">
    <name type="scientific">Bradyrhizobium zhanjiangense</name>
    <dbReference type="NCBI Taxonomy" id="1325107"/>
    <lineage>
        <taxon>Bacteria</taxon>
        <taxon>Pseudomonadati</taxon>
        <taxon>Pseudomonadota</taxon>
        <taxon>Alphaproteobacteria</taxon>
        <taxon>Hyphomicrobiales</taxon>
        <taxon>Nitrobacteraceae</taxon>
        <taxon>Bradyrhizobium</taxon>
    </lineage>
</organism>
<dbReference type="AlphaFoldDB" id="A0A4V1KXT2"/>
<accession>A0A4V1KXT2</accession>
<dbReference type="Proteomes" id="UP000290174">
    <property type="component" value="Unassembled WGS sequence"/>
</dbReference>
<dbReference type="EMBL" id="RKMK01000001">
    <property type="protein sequence ID" value="RXH03315.1"/>
    <property type="molecule type" value="Genomic_DNA"/>
</dbReference>
<protein>
    <submittedName>
        <fullName evidence="2">Uncharacterized protein</fullName>
    </submittedName>
</protein>
<proteinExistence type="predicted"/>
<name>A0A4V1KXT2_9BRAD</name>